<gene>
    <name evidence="2" type="ORF">UFOPK3837_01022</name>
</gene>
<dbReference type="EMBL" id="CAFBNO010000063">
    <property type="protein sequence ID" value="CAB4960338.1"/>
    <property type="molecule type" value="Genomic_DNA"/>
</dbReference>
<organism evidence="2">
    <name type="scientific">freshwater metagenome</name>
    <dbReference type="NCBI Taxonomy" id="449393"/>
    <lineage>
        <taxon>unclassified sequences</taxon>
        <taxon>metagenomes</taxon>
        <taxon>ecological metagenomes</taxon>
    </lineage>
</organism>
<accession>A0A6J7KV88</accession>
<name>A0A6J7KV88_9ZZZZ</name>
<dbReference type="AlphaFoldDB" id="A0A6J7KV88"/>
<sequence length="81" mass="8969">MNCRVSRIYSTRDDRRNVSAVTERVELSVVDATGVGWWARKVFAMHNLAATKTESLWVDSGVEHGNQHPGSVNALRGSRGD</sequence>
<evidence type="ECO:0000313" key="2">
    <source>
        <dbReference type="EMBL" id="CAB4960338.1"/>
    </source>
</evidence>
<proteinExistence type="predicted"/>
<feature type="region of interest" description="Disordered" evidence="1">
    <location>
        <begin position="62"/>
        <end position="81"/>
    </location>
</feature>
<reference evidence="2" key="1">
    <citation type="submission" date="2020-05" db="EMBL/GenBank/DDBJ databases">
        <authorList>
            <person name="Chiriac C."/>
            <person name="Salcher M."/>
            <person name="Ghai R."/>
            <person name="Kavagutti S V."/>
        </authorList>
    </citation>
    <scope>NUCLEOTIDE SEQUENCE</scope>
</reference>
<evidence type="ECO:0000256" key="1">
    <source>
        <dbReference type="SAM" id="MobiDB-lite"/>
    </source>
</evidence>
<protein>
    <submittedName>
        <fullName evidence="2">Unannotated protein</fullName>
    </submittedName>
</protein>